<dbReference type="EC" id="3.5.1.108" evidence="4 12"/>
<comment type="caution">
    <text evidence="13">The sequence shown here is derived from an EMBL/GenBank/DDBJ whole genome shotgun (WGS) entry which is preliminary data.</text>
</comment>
<keyword evidence="9 12" id="KW-0862">Zinc</keyword>
<dbReference type="NCBIfam" id="TIGR00325">
    <property type="entry name" value="lpxC"/>
    <property type="match status" value="1"/>
</dbReference>
<evidence type="ECO:0000256" key="2">
    <source>
        <dbReference type="ARBA" id="ARBA00002923"/>
    </source>
</evidence>
<comment type="pathway">
    <text evidence="3 12">Glycolipid biosynthesis; lipid IV(A) biosynthesis; lipid IV(A) from (3R)-3-hydroxytetradecanoyl-[acyl-carrier-protein] and UDP-N-acetyl-alpha-D-glucosamine: step 2/6.</text>
</comment>
<dbReference type="InterPro" id="IPR011334">
    <property type="entry name" value="UDP-acyl_GlcNac_deAcase_C"/>
</dbReference>
<evidence type="ECO:0000256" key="9">
    <source>
        <dbReference type="ARBA" id="ARBA00022833"/>
    </source>
</evidence>
<evidence type="ECO:0000256" key="6">
    <source>
        <dbReference type="ARBA" id="ARBA00022556"/>
    </source>
</evidence>
<evidence type="ECO:0000256" key="5">
    <source>
        <dbReference type="ARBA" id="ARBA00022516"/>
    </source>
</evidence>
<evidence type="ECO:0000256" key="12">
    <source>
        <dbReference type="HAMAP-Rule" id="MF_00388"/>
    </source>
</evidence>
<protein>
    <recommendedName>
        <fullName evidence="4 12">UDP-3-O-acyl-N-acetylglucosamine deacetylase</fullName>
        <shortName evidence="12">UDP-3-O-acyl-GlcNAc deacetylase</shortName>
        <ecNumber evidence="4 12">3.5.1.108</ecNumber>
    </recommendedName>
    <alternativeName>
        <fullName evidence="12">UDP-3-O-[R-3-hydroxymyristoyl]-N-acetylglucosamine deacetylase</fullName>
    </alternativeName>
</protein>
<dbReference type="Gene3D" id="3.30.1700.10">
    <property type="entry name" value="lpxc deacetylase, domain 2"/>
    <property type="match status" value="1"/>
</dbReference>
<feature type="active site" description="Proton donor" evidence="12">
    <location>
        <position position="262"/>
    </location>
</feature>
<evidence type="ECO:0000256" key="11">
    <source>
        <dbReference type="ARBA" id="ARBA00024535"/>
    </source>
</evidence>
<feature type="binding site" evidence="12">
    <location>
        <position position="78"/>
    </location>
    <ligand>
        <name>Zn(2+)</name>
        <dbReference type="ChEBI" id="CHEBI:29105"/>
    </ligand>
</feature>
<evidence type="ECO:0000256" key="4">
    <source>
        <dbReference type="ARBA" id="ARBA00012745"/>
    </source>
</evidence>
<dbReference type="Pfam" id="PF03331">
    <property type="entry name" value="LpxC"/>
    <property type="match status" value="1"/>
</dbReference>
<organism evidence="13 14">
    <name type="scientific">Bdellovibrio svalbardensis</name>
    <dbReference type="NCBI Taxonomy" id="2972972"/>
    <lineage>
        <taxon>Bacteria</taxon>
        <taxon>Pseudomonadati</taxon>
        <taxon>Bdellovibrionota</taxon>
        <taxon>Bdellovibrionia</taxon>
        <taxon>Bdellovibrionales</taxon>
        <taxon>Pseudobdellovibrionaceae</taxon>
        <taxon>Bdellovibrio</taxon>
    </lineage>
</organism>
<evidence type="ECO:0000313" key="13">
    <source>
        <dbReference type="EMBL" id="MDG0816097.1"/>
    </source>
</evidence>
<sequence length="302" mass="33222">MFLQKTIRKRTVVNGIGIHSGDPCTLTFRPAPPDTGVYFIRTDLSGSPSLKVSAKNVQATSHQTTIGGEAFSVATIEHCVSALSALRIDNIFIELDGPEIPICDGSAGAFLKALLDVGIVEQDQPRKYCYITEPIYFSEGEKHAYVVPYHGLRVTVTIDFPHPKIGKQTVDLDVNEQSFGRDIASARTFGFLKDVEALQARGLAKGGSLDNCVVLDNSEVVNPEGLRWVDEFVRHKALDALGDLVTLEMPLMGHVVLYKAGHDVMNKLVRKIWDSPNSYRHVELGADISEEVERYSGWSVPL</sequence>
<keyword evidence="8 12" id="KW-0378">Hydrolase</keyword>
<evidence type="ECO:0000256" key="1">
    <source>
        <dbReference type="ARBA" id="ARBA00001947"/>
    </source>
</evidence>
<proteinExistence type="inferred from homology"/>
<accession>A0ABT6DGW3</accession>
<dbReference type="InterPro" id="IPR015870">
    <property type="entry name" value="UDP-acyl_N-AcGlcN_deAcase_N"/>
</dbReference>
<evidence type="ECO:0000256" key="7">
    <source>
        <dbReference type="ARBA" id="ARBA00022723"/>
    </source>
</evidence>
<reference evidence="13" key="1">
    <citation type="submission" date="2022-08" db="EMBL/GenBank/DDBJ databases">
        <title>Novel Bdellovibrio Species Isolated from Svalbard: Designation Bdellovibrio svalbardensis.</title>
        <authorList>
            <person name="Mitchell R.J."/>
            <person name="Choi S.Y."/>
        </authorList>
    </citation>
    <scope>NUCLEOTIDE SEQUENCE</scope>
    <source>
        <strain evidence="13">PAP01</strain>
    </source>
</reference>
<keyword evidence="6 12" id="KW-0441">Lipid A biosynthesis</keyword>
<name>A0ABT6DGW3_9BACT</name>
<evidence type="ECO:0000256" key="10">
    <source>
        <dbReference type="ARBA" id="ARBA00023098"/>
    </source>
</evidence>
<evidence type="ECO:0000313" key="14">
    <source>
        <dbReference type="Proteomes" id="UP001152321"/>
    </source>
</evidence>
<keyword evidence="10 12" id="KW-0443">Lipid metabolism</keyword>
<dbReference type="InterPro" id="IPR004463">
    <property type="entry name" value="UDP-acyl_GlcNac_deAcase"/>
</dbReference>
<dbReference type="SUPFAM" id="SSF54211">
    <property type="entry name" value="Ribosomal protein S5 domain 2-like"/>
    <property type="match status" value="2"/>
</dbReference>
<comment type="function">
    <text evidence="2 12">Catalyzes the hydrolysis of UDP-3-O-myristoyl-N-acetylglucosamine to form UDP-3-O-myristoylglucosamine and acetate, the committed step in lipid A biosynthesis.</text>
</comment>
<evidence type="ECO:0000256" key="3">
    <source>
        <dbReference type="ARBA" id="ARBA00005002"/>
    </source>
</evidence>
<comment type="catalytic activity">
    <reaction evidence="11 12">
        <text>a UDP-3-O-[(3R)-3-hydroxyacyl]-N-acetyl-alpha-D-glucosamine + H2O = a UDP-3-O-[(3R)-3-hydroxyacyl]-alpha-D-glucosamine + acetate</text>
        <dbReference type="Rhea" id="RHEA:67816"/>
        <dbReference type="ChEBI" id="CHEBI:15377"/>
        <dbReference type="ChEBI" id="CHEBI:30089"/>
        <dbReference type="ChEBI" id="CHEBI:137740"/>
        <dbReference type="ChEBI" id="CHEBI:173225"/>
        <dbReference type="EC" id="3.5.1.108"/>
    </reaction>
</comment>
<comment type="similarity">
    <text evidence="12">Belongs to the LpxC family.</text>
</comment>
<keyword evidence="5 12" id="KW-0444">Lipid biosynthesis</keyword>
<dbReference type="PANTHER" id="PTHR33694">
    <property type="entry name" value="UDP-3-O-ACYL-N-ACETYLGLUCOSAMINE DEACETYLASE 1, MITOCHONDRIAL-RELATED"/>
    <property type="match status" value="1"/>
</dbReference>
<dbReference type="Gene3D" id="3.30.230.20">
    <property type="entry name" value="lpxc deacetylase, domain 1"/>
    <property type="match status" value="1"/>
</dbReference>
<evidence type="ECO:0000256" key="8">
    <source>
        <dbReference type="ARBA" id="ARBA00022801"/>
    </source>
</evidence>
<dbReference type="InterPro" id="IPR020568">
    <property type="entry name" value="Ribosomal_Su5_D2-typ_SF"/>
</dbReference>
<dbReference type="Proteomes" id="UP001152321">
    <property type="component" value="Unassembled WGS sequence"/>
</dbReference>
<dbReference type="GO" id="GO:0103117">
    <property type="term" value="F:UDP-3-O-acyl-N-acetylglucosamine deacetylase activity"/>
    <property type="evidence" value="ECO:0007669"/>
    <property type="project" value="UniProtKB-EC"/>
</dbReference>
<keyword evidence="7 12" id="KW-0479">Metal-binding</keyword>
<feature type="binding site" evidence="12">
    <location>
        <position position="239"/>
    </location>
    <ligand>
        <name>Zn(2+)</name>
        <dbReference type="ChEBI" id="CHEBI:29105"/>
    </ligand>
</feature>
<gene>
    <name evidence="12 13" type="primary">lpxC</name>
    <name evidence="13" type="ORF">NWE73_06965</name>
</gene>
<dbReference type="HAMAP" id="MF_00388">
    <property type="entry name" value="LpxC"/>
    <property type="match status" value="1"/>
</dbReference>
<feature type="binding site" evidence="12">
    <location>
        <position position="235"/>
    </location>
    <ligand>
        <name>Zn(2+)</name>
        <dbReference type="ChEBI" id="CHEBI:29105"/>
    </ligand>
</feature>
<dbReference type="RefSeq" id="WP_277577575.1">
    <property type="nucleotide sequence ID" value="NZ_JANRMI010000002.1"/>
</dbReference>
<keyword evidence="14" id="KW-1185">Reference proteome</keyword>
<comment type="cofactor">
    <cofactor evidence="1 12">
        <name>Zn(2+)</name>
        <dbReference type="ChEBI" id="CHEBI:29105"/>
    </cofactor>
</comment>
<dbReference type="PANTHER" id="PTHR33694:SF1">
    <property type="entry name" value="UDP-3-O-ACYL-N-ACETYLGLUCOSAMINE DEACETYLASE 1, MITOCHONDRIAL-RELATED"/>
    <property type="match status" value="1"/>
</dbReference>
<dbReference type="EMBL" id="JANRMI010000002">
    <property type="protein sequence ID" value="MDG0816097.1"/>
    <property type="molecule type" value="Genomic_DNA"/>
</dbReference>